<dbReference type="InterPro" id="IPR007530">
    <property type="entry name" value="Aminoglycoside_adenylylTfrase"/>
</dbReference>
<comment type="caution">
    <text evidence="1">The sequence shown here is derived from an EMBL/GenBank/DDBJ whole genome shotgun (WGS) entry which is preliminary data.</text>
</comment>
<dbReference type="RefSeq" id="WP_191273496.1">
    <property type="nucleotide sequence ID" value="NZ_BNDS01000010.1"/>
</dbReference>
<organism evidence="1 2">
    <name type="scientific">Neobacillus kokaensis</name>
    <dbReference type="NCBI Taxonomy" id="2759023"/>
    <lineage>
        <taxon>Bacteria</taxon>
        <taxon>Bacillati</taxon>
        <taxon>Bacillota</taxon>
        <taxon>Bacilli</taxon>
        <taxon>Bacillales</taxon>
        <taxon>Bacillaceae</taxon>
        <taxon>Neobacillus</taxon>
    </lineage>
</organism>
<dbReference type="Gene3D" id="3.30.460.10">
    <property type="entry name" value="Beta Polymerase, domain 2"/>
    <property type="match status" value="1"/>
</dbReference>
<evidence type="ECO:0000313" key="2">
    <source>
        <dbReference type="Proteomes" id="UP000637074"/>
    </source>
</evidence>
<dbReference type="Proteomes" id="UP000637074">
    <property type="component" value="Unassembled WGS sequence"/>
</dbReference>
<evidence type="ECO:0000313" key="1">
    <source>
        <dbReference type="EMBL" id="GHH99076.1"/>
    </source>
</evidence>
<proteinExistence type="predicted"/>
<accession>A0ABQ3N4T7</accession>
<keyword evidence="2" id="KW-1185">Reference proteome</keyword>
<dbReference type="PIRSF" id="PIRSF000812">
    <property type="entry name" value="AAD"/>
    <property type="match status" value="1"/>
</dbReference>
<name>A0ABQ3N4T7_9BACI</name>
<sequence length="286" mass="33530">MRSEQVMFDLILNVAKKDKRIRAVAMNGSRTNSNAPKDLFQDFDIVYLVTEMDSFIQDEKWIDIFGERIIMQTPEKHSSSSIKRYPYLMLFSDGNRIDLTLIPINKKDEYLQEDKLTVILLDKDDSLPMISPPTDEDYWVKHPTAEEFLNCCNEFWWVATYVAKGLWRKEILYAMDHLNNCVRPMLLKMLEWQVGIQNDFAVSIGKSGKLLQKFLPEGTWEELLSTFPEGNEQSVWNALFAMINLFRSTANFVAESLNFEYQDEDDQRVTKYLIRVKQLHPNAFKI</sequence>
<dbReference type="Gene3D" id="1.20.120.330">
    <property type="entry name" value="Nucleotidyltransferases domain 2"/>
    <property type="match status" value="1"/>
</dbReference>
<dbReference type="SUPFAM" id="SSF81301">
    <property type="entry name" value="Nucleotidyltransferase"/>
    <property type="match status" value="1"/>
</dbReference>
<dbReference type="Pfam" id="PF04439">
    <property type="entry name" value="Adenyl_transf"/>
    <property type="match status" value="1"/>
</dbReference>
<gene>
    <name evidence="1" type="primary">aadK</name>
    <name evidence="1" type="ORF">AM1BK_26190</name>
</gene>
<dbReference type="InterPro" id="IPR043519">
    <property type="entry name" value="NT_sf"/>
</dbReference>
<dbReference type="EMBL" id="BNDS01000010">
    <property type="protein sequence ID" value="GHH99076.1"/>
    <property type="molecule type" value="Genomic_DNA"/>
</dbReference>
<reference evidence="1 2" key="1">
    <citation type="journal article" date="2022" name="Int. J. Syst. Evol. Microbiol.">
        <title>Neobacillus kokaensis sp. nov., isolated from soil.</title>
        <authorList>
            <person name="Yuki K."/>
            <person name="Matsubara H."/>
            <person name="Yamaguchi S."/>
        </authorList>
    </citation>
    <scope>NUCLEOTIDE SEQUENCE [LARGE SCALE GENOMIC DNA]</scope>
    <source>
        <strain evidence="1 2">LOB 377</strain>
    </source>
</reference>
<protein>
    <submittedName>
        <fullName evidence="1">Aminoglycoside 6-adenylyltransferase</fullName>
    </submittedName>
</protein>
<dbReference type="SUPFAM" id="SSF81631">
    <property type="entry name" value="PAP/OAS1 substrate-binding domain"/>
    <property type="match status" value="1"/>
</dbReference>